<evidence type="ECO:0000313" key="1">
    <source>
        <dbReference type="EMBL" id="EFZ16577.1"/>
    </source>
</evidence>
<dbReference type="EMBL" id="GL765304">
    <property type="protein sequence ID" value="EFZ16577.1"/>
    <property type="molecule type" value="Genomic_DNA"/>
</dbReference>
<name>E9IS74_SOLIN</name>
<dbReference type="HOGENOM" id="CLU_1521581_0_0_1"/>
<accession>E9IS74</accession>
<protein>
    <submittedName>
        <fullName evidence="1">Uncharacterized protein</fullName>
    </submittedName>
</protein>
<feature type="non-terminal residue" evidence="1">
    <location>
        <position position="177"/>
    </location>
</feature>
<gene>
    <name evidence="1" type="ORF">SINV_09901</name>
</gene>
<organism>
    <name type="scientific">Solenopsis invicta</name>
    <name type="common">Red imported fire ant</name>
    <name type="synonym">Solenopsis wagneri</name>
    <dbReference type="NCBI Taxonomy" id="13686"/>
    <lineage>
        <taxon>Eukaryota</taxon>
        <taxon>Metazoa</taxon>
        <taxon>Ecdysozoa</taxon>
        <taxon>Arthropoda</taxon>
        <taxon>Hexapoda</taxon>
        <taxon>Insecta</taxon>
        <taxon>Pterygota</taxon>
        <taxon>Neoptera</taxon>
        <taxon>Endopterygota</taxon>
        <taxon>Hymenoptera</taxon>
        <taxon>Apocrita</taxon>
        <taxon>Aculeata</taxon>
        <taxon>Formicoidea</taxon>
        <taxon>Formicidae</taxon>
        <taxon>Myrmicinae</taxon>
        <taxon>Solenopsis</taxon>
    </lineage>
</organism>
<feature type="non-terminal residue" evidence="1">
    <location>
        <position position="1"/>
    </location>
</feature>
<dbReference type="AlphaFoldDB" id="E9IS74"/>
<reference evidence="1" key="1">
    <citation type="journal article" date="2011" name="Proc. Natl. Acad. Sci. U.S.A.">
        <title>The genome of the fire ant Solenopsis invicta.</title>
        <authorList>
            <person name="Wurm Y."/>
            <person name="Wang J."/>
            <person name="Riba-Grognuz O."/>
            <person name="Corona M."/>
            <person name="Nygaard S."/>
            <person name="Hunt B.G."/>
            <person name="Ingram K.K."/>
            <person name="Falquet L."/>
            <person name="Nipitwattanaphon M."/>
            <person name="Gotzek D."/>
            <person name="Dijkstra M.B."/>
            <person name="Oettler J."/>
            <person name="Comtesse F."/>
            <person name="Shih C.J."/>
            <person name="Wu W.J."/>
            <person name="Yang C.C."/>
            <person name="Thomas J."/>
            <person name="Beaudoing E."/>
            <person name="Pradervand S."/>
            <person name="Flegel V."/>
            <person name="Cook E.D."/>
            <person name="Fabbretti R."/>
            <person name="Stockinger H."/>
            <person name="Long L."/>
            <person name="Farmerie W.G."/>
            <person name="Oakey J."/>
            <person name="Boomsma J.J."/>
            <person name="Pamilo P."/>
            <person name="Yi S.V."/>
            <person name="Heinze J."/>
            <person name="Goodisman M.A."/>
            <person name="Farinelli L."/>
            <person name="Harshman K."/>
            <person name="Hulo N."/>
            <person name="Cerutti L."/>
            <person name="Xenarios I."/>
            <person name="Shoemaker D."/>
            <person name="Keller L."/>
        </authorList>
    </citation>
    <scope>NUCLEOTIDE SEQUENCE [LARGE SCALE GENOMIC DNA]</scope>
</reference>
<proteinExistence type="predicted"/>
<sequence>STLKNLRKKFRQLDENIKRTSSKLQNDIAELLRNVASSRVKTREAIKRIDTFDAQATSRMNDFENKCNVNTSNIDSVSSRLTSSHDDLANKYEANNVLATKNCDAITKLSNTKASKNLLEKTSRLALENQNDVKTLTNQKATKDLFKQLIDKVSIDIKKLVTAFKELKEKNTKQNAI</sequence>